<dbReference type="Gene3D" id="3.10.129.10">
    <property type="entry name" value="Hotdog Thioesterase"/>
    <property type="match status" value="1"/>
</dbReference>
<feature type="domain" description="Thioesterase" evidence="1">
    <location>
        <begin position="94"/>
        <end position="171"/>
    </location>
</feature>
<dbReference type="STRING" id="77044.A0A1W2TR49"/>
<dbReference type="OMA" id="EYPDCIT"/>
<reference evidence="2" key="1">
    <citation type="submission" date="2016-03" db="EMBL/GenBank/DDBJ databases">
        <title>Draft genome sequence of Rosellinia necatrix.</title>
        <authorList>
            <person name="Kanematsu S."/>
        </authorList>
    </citation>
    <scope>NUCLEOTIDE SEQUENCE [LARGE SCALE GENOMIC DNA]</scope>
    <source>
        <strain evidence="2">W97</strain>
    </source>
</reference>
<dbReference type="PANTHER" id="PTHR47260">
    <property type="entry name" value="UPF0644 PROTEIN PB2B4.06"/>
    <property type="match status" value="1"/>
</dbReference>
<dbReference type="InterPro" id="IPR029069">
    <property type="entry name" value="HotDog_dom_sf"/>
</dbReference>
<accession>A0A1W2TR49</accession>
<organism evidence="2">
    <name type="scientific">Rosellinia necatrix</name>
    <name type="common">White root-rot fungus</name>
    <dbReference type="NCBI Taxonomy" id="77044"/>
    <lineage>
        <taxon>Eukaryota</taxon>
        <taxon>Fungi</taxon>
        <taxon>Dikarya</taxon>
        <taxon>Ascomycota</taxon>
        <taxon>Pezizomycotina</taxon>
        <taxon>Sordariomycetes</taxon>
        <taxon>Xylariomycetidae</taxon>
        <taxon>Xylariales</taxon>
        <taxon>Xylariaceae</taxon>
        <taxon>Rosellinia</taxon>
    </lineage>
</organism>
<dbReference type="Proteomes" id="UP000054516">
    <property type="component" value="Unassembled WGS sequence"/>
</dbReference>
<proteinExistence type="predicted"/>
<keyword evidence="3" id="KW-1185">Reference proteome</keyword>
<dbReference type="OrthoDB" id="506431at2759"/>
<dbReference type="PANTHER" id="PTHR47260:SF6">
    <property type="entry name" value="THIOESTERASE DOMAIN-CONTAINING PROTEIN"/>
    <property type="match status" value="1"/>
</dbReference>
<dbReference type="AlphaFoldDB" id="A0A1W2TR49"/>
<dbReference type="Pfam" id="PF03061">
    <property type="entry name" value="4HBT"/>
    <property type="match status" value="1"/>
</dbReference>
<evidence type="ECO:0000259" key="1">
    <source>
        <dbReference type="Pfam" id="PF03061"/>
    </source>
</evidence>
<dbReference type="CDD" id="cd03443">
    <property type="entry name" value="PaaI_thioesterase"/>
    <property type="match status" value="1"/>
</dbReference>
<dbReference type="EMBL" id="DF977496">
    <property type="protein sequence ID" value="GAP90958.1"/>
    <property type="molecule type" value="Genomic_DNA"/>
</dbReference>
<evidence type="ECO:0000313" key="3">
    <source>
        <dbReference type="Proteomes" id="UP000054516"/>
    </source>
</evidence>
<sequence length="188" mass="20853">MAHAKATNFLDRAYFAAIPWCARHFNGDRIVTQTPPCRISKPTGEDALFAHTLNSEITIGRMLQVYEEPRSPKDRVDQIKVFIKLGNGLDGFPNVCHGGLVTTMLDEVIGALLPLNQDRKSIPSGTYMTAYLNTSFLRPVPTPTTILVRSWFTGVEGRKYFTKGTIESEGGIILARADALFIRLKSPL</sequence>
<gene>
    <name evidence="2" type="ORF">SAMD00023353_5100810</name>
</gene>
<protein>
    <submittedName>
        <fullName evidence="2">Putative thioesterase superfamily protein</fullName>
    </submittedName>
</protein>
<evidence type="ECO:0000313" key="2">
    <source>
        <dbReference type="EMBL" id="GAP90958.1"/>
    </source>
</evidence>
<dbReference type="InterPro" id="IPR052061">
    <property type="entry name" value="PTE-AB_protein"/>
</dbReference>
<dbReference type="InterPro" id="IPR006683">
    <property type="entry name" value="Thioestr_dom"/>
</dbReference>
<dbReference type="SUPFAM" id="SSF54637">
    <property type="entry name" value="Thioesterase/thiol ester dehydrase-isomerase"/>
    <property type="match status" value="1"/>
</dbReference>
<name>A0A1W2TR49_ROSNE</name>